<evidence type="ECO:0000313" key="2">
    <source>
        <dbReference type="EMBL" id="TCL60690.1"/>
    </source>
</evidence>
<gene>
    <name evidence="2" type="ORF">EDD77_10311</name>
</gene>
<dbReference type="PROSITE" id="PS51257">
    <property type="entry name" value="PROKAR_LIPOPROTEIN"/>
    <property type="match status" value="1"/>
</dbReference>
<feature type="chain" id="PRO_5020492894" description="WG repeat protein" evidence="1">
    <location>
        <begin position="27"/>
        <end position="286"/>
    </location>
</feature>
<organism evidence="2 3">
    <name type="scientific">Allofournierella massiliensis</name>
    <dbReference type="NCBI Taxonomy" id="1650663"/>
    <lineage>
        <taxon>Bacteria</taxon>
        <taxon>Bacillati</taxon>
        <taxon>Bacillota</taxon>
        <taxon>Clostridia</taxon>
        <taxon>Eubacteriales</taxon>
        <taxon>Oscillospiraceae</taxon>
        <taxon>Allofournierella</taxon>
    </lineage>
</organism>
<dbReference type="AlphaFoldDB" id="A0A4R1R5G0"/>
<feature type="signal peptide" evidence="1">
    <location>
        <begin position="1"/>
        <end position="26"/>
    </location>
</feature>
<evidence type="ECO:0000313" key="3">
    <source>
        <dbReference type="Proteomes" id="UP000295184"/>
    </source>
</evidence>
<accession>A0A4R1R5G0</accession>
<evidence type="ECO:0008006" key="4">
    <source>
        <dbReference type="Google" id="ProtNLM"/>
    </source>
</evidence>
<evidence type="ECO:0000256" key="1">
    <source>
        <dbReference type="SAM" id="SignalP"/>
    </source>
</evidence>
<dbReference type="OrthoDB" id="1839937at2"/>
<protein>
    <recommendedName>
        <fullName evidence="4">WG repeat protein</fullName>
    </recommendedName>
</protein>
<reference evidence="2 3" key="1">
    <citation type="submission" date="2019-03" db="EMBL/GenBank/DDBJ databases">
        <title>Genomic Encyclopedia of Type Strains, Phase IV (KMG-IV): sequencing the most valuable type-strain genomes for metagenomic binning, comparative biology and taxonomic classification.</title>
        <authorList>
            <person name="Goeker M."/>
        </authorList>
    </citation>
    <scope>NUCLEOTIDE SEQUENCE [LARGE SCALE GENOMIC DNA]</scope>
    <source>
        <strain evidence="2 3">DSM 100451</strain>
    </source>
</reference>
<dbReference type="RefSeq" id="WP_058962864.1">
    <property type="nucleotide sequence ID" value="NZ_CABKVM010000011.1"/>
</dbReference>
<comment type="caution">
    <text evidence="2">The sequence shown here is derived from an EMBL/GenBank/DDBJ whole genome shotgun (WGS) entry which is preliminary data.</text>
</comment>
<dbReference type="EMBL" id="SLUM01000003">
    <property type="protein sequence ID" value="TCL60690.1"/>
    <property type="molecule type" value="Genomic_DNA"/>
</dbReference>
<dbReference type="STRING" id="1650663.GCA_001486665_00349"/>
<dbReference type="Proteomes" id="UP000295184">
    <property type="component" value="Unassembled WGS sequence"/>
</dbReference>
<dbReference type="GeneID" id="97381393"/>
<keyword evidence="1" id="KW-0732">Signal</keyword>
<sequence>MGMKRCALLLAAALLLLGCGCAGKQAASQSTTQLRALKPAEGTAVVTQHPGLYDGYEYFGAFTGDWAFVYSQGQAGYRAAGGEYKPLYAADADTVLQQGRKGGYEGPADDTGLWQRMDWLAENYAYLSGADMVPWYEGGLWGFSDLDGNTKLESQFDNLAAMWAYQETIAPPLPTAQPVQPPEGAEVWWTDPEGEGVYVLVGEKIRRYNAQGTELTTPALARLTLQTDEKGKSTLTITDQDGRQLIQLTSTQPDPLHTESELRFDGDWFYWKTDEGSVLPCRITVE</sequence>
<proteinExistence type="predicted"/>
<name>A0A4R1R5G0_9FIRM</name>